<dbReference type="InterPro" id="IPR025714">
    <property type="entry name" value="Methyltranfer_dom"/>
</dbReference>
<proteinExistence type="inferred from homology"/>
<evidence type="ECO:0000256" key="4">
    <source>
        <dbReference type="HAMAP-Rule" id="MF_02057"/>
    </source>
</evidence>
<sequence length="265" mass="30388">MIAKSQAIKADRNFDDIAGKFAKNIYGTTKGKIREAIVWQDLEQLLATFPVDKKLTILDAGGGQGQLACRLAALGHQVTLCDISGEMLEIARENARQKQINLQLVQCRVQDLEQHIDKQQSFDVILFHAVLEWINEPITALSLLKQYLSVNGILSLMFYNYHALLFRTVTLGNFGYLQAGMNKRKKKTLSPDYPRKPEEVYQWLDELNFTIIGKTGVRVFHDFMVNKQKQQTAVDELLELEKTYCRQEPYIHLGRYIHVTARNNS</sequence>
<accession>A0AB94IEQ9</accession>
<dbReference type="GO" id="GO:0097697">
    <property type="term" value="F:tRNA (5-carboxymethoxyuridine(34)-5-O)-methyltransferase activity"/>
    <property type="evidence" value="ECO:0007669"/>
    <property type="project" value="UniProtKB-UniRule"/>
</dbReference>
<dbReference type="NCBIfam" id="NF008264">
    <property type="entry name" value="PRK11036.1"/>
    <property type="match status" value="1"/>
</dbReference>
<comment type="catalytic activity">
    <reaction evidence="4">
        <text>5-carboxymethoxyuridine(34) in tRNA + S-adenosyl-L-methionine = 5-methoxycarbonylmethoxyuridine(34) in tRNA + S-adenosyl-L-homocysteine</text>
        <dbReference type="Rhea" id="RHEA:54080"/>
        <dbReference type="Rhea" id="RHEA-COMP:13383"/>
        <dbReference type="Rhea" id="RHEA-COMP:13781"/>
        <dbReference type="ChEBI" id="CHEBI:57856"/>
        <dbReference type="ChEBI" id="CHEBI:59789"/>
        <dbReference type="ChEBI" id="CHEBI:136879"/>
        <dbReference type="ChEBI" id="CHEBI:138053"/>
    </reaction>
</comment>
<dbReference type="InterPro" id="IPR033664">
    <property type="entry name" value="Cmo5U_methylTrfase"/>
</dbReference>
<dbReference type="SUPFAM" id="SSF53335">
    <property type="entry name" value="S-adenosyl-L-methionine-dependent methyltransferases"/>
    <property type="match status" value="1"/>
</dbReference>
<evidence type="ECO:0000256" key="1">
    <source>
        <dbReference type="ARBA" id="ARBA00022603"/>
    </source>
</evidence>
<organism evidence="6 7">
    <name type="scientific">Candidatus Schmidhempelia bombi str. Bimp</name>
    <dbReference type="NCBI Taxonomy" id="1387197"/>
    <lineage>
        <taxon>Bacteria</taxon>
        <taxon>Pseudomonadati</taxon>
        <taxon>Pseudomonadota</taxon>
        <taxon>Gammaproteobacteria</taxon>
        <taxon>Orbales</taxon>
        <taxon>Orbaceae</taxon>
        <taxon>Candidatus Schmidhempelia</taxon>
    </lineage>
</organism>
<dbReference type="Gene3D" id="3.40.50.150">
    <property type="entry name" value="Vaccinia Virus protein VP39"/>
    <property type="match status" value="1"/>
</dbReference>
<evidence type="ECO:0000313" key="7">
    <source>
        <dbReference type="Proteomes" id="UP000506160"/>
    </source>
</evidence>
<feature type="binding site" evidence="4">
    <location>
        <position position="34"/>
    </location>
    <ligand>
        <name>S-adenosyl-L-methionine</name>
        <dbReference type="ChEBI" id="CHEBI:59789"/>
    </ligand>
</feature>
<feature type="domain" description="Methyltransferase" evidence="5">
    <location>
        <begin position="52"/>
        <end position="174"/>
    </location>
</feature>
<dbReference type="RefSeq" id="WP_024495293.1">
    <property type="nucleotide sequence ID" value="NZ_AWGA01000011.1"/>
</dbReference>
<comment type="function">
    <text evidence="4">Catalyzes the methylation of 5-carboxymethoxyuridine (cmo5U) to form 5-methoxycarbonylmethoxyuridine (mcmo5U) at position 34 in tRNAs.</text>
</comment>
<feature type="binding site" evidence="4">
    <location>
        <position position="82"/>
    </location>
    <ligand>
        <name>S-adenosyl-L-methionine</name>
        <dbReference type="ChEBI" id="CHEBI:59789"/>
    </ligand>
</feature>
<dbReference type="GO" id="GO:0006400">
    <property type="term" value="P:tRNA modification"/>
    <property type="evidence" value="ECO:0007669"/>
    <property type="project" value="UniProtKB-UniRule"/>
</dbReference>
<dbReference type="HAMAP" id="MF_02057">
    <property type="entry name" value="tRNA_methyltr_CmoM"/>
    <property type="match status" value="1"/>
</dbReference>
<reference evidence="6 7" key="1">
    <citation type="journal article" date="2014" name="Appl. Environ. Microbiol.">
        <title>Genomic features of a bumble bee symbiont reflect its host environment.</title>
        <authorList>
            <person name="Martinson V.G."/>
            <person name="Magoc T."/>
            <person name="Koch H."/>
            <person name="Salzberg S.L."/>
            <person name="Moran N.A."/>
        </authorList>
    </citation>
    <scope>NUCLEOTIDE SEQUENCE [LARGE SCALE GENOMIC DNA]</scope>
    <source>
        <strain evidence="6 7">Bimp</strain>
    </source>
</reference>
<dbReference type="PANTHER" id="PTHR43464:SF19">
    <property type="entry name" value="UBIQUINONE BIOSYNTHESIS O-METHYLTRANSFERASE, MITOCHONDRIAL"/>
    <property type="match status" value="1"/>
</dbReference>
<keyword evidence="3 4" id="KW-0949">S-adenosyl-L-methionine</keyword>
<keyword evidence="4" id="KW-0819">tRNA processing</keyword>
<comment type="caution">
    <text evidence="6">The sequence shown here is derived from an EMBL/GenBank/DDBJ whole genome shotgun (WGS) entry which is preliminary data.</text>
</comment>
<protein>
    <recommendedName>
        <fullName evidence="4">tRNA 5-carboxymethoxyuridine methyltransferase</fullName>
        <ecNumber evidence="4">2.1.1.-</ecNumber>
    </recommendedName>
    <alternativeName>
        <fullName evidence="4">cmo5U methyltransferase</fullName>
    </alternativeName>
</protein>
<keyword evidence="2 4" id="KW-0808">Transferase</keyword>
<evidence type="ECO:0000259" key="5">
    <source>
        <dbReference type="Pfam" id="PF13847"/>
    </source>
</evidence>
<dbReference type="EC" id="2.1.1.-" evidence="4"/>
<dbReference type="InterPro" id="IPR029063">
    <property type="entry name" value="SAM-dependent_MTases_sf"/>
</dbReference>
<evidence type="ECO:0000313" key="6">
    <source>
        <dbReference type="EMBL" id="TEA27997.1"/>
    </source>
</evidence>
<evidence type="ECO:0000256" key="2">
    <source>
        <dbReference type="ARBA" id="ARBA00022679"/>
    </source>
</evidence>
<comment type="similarity">
    <text evidence="4">Belongs to the class I-like SAM-binding methyltransferase superfamily. CmoM family.</text>
</comment>
<dbReference type="GO" id="GO:0032259">
    <property type="term" value="P:methylation"/>
    <property type="evidence" value="ECO:0007669"/>
    <property type="project" value="UniProtKB-KW"/>
</dbReference>
<keyword evidence="7" id="KW-1185">Reference proteome</keyword>
<dbReference type="PANTHER" id="PTHR43464">
    <property type="entry name" value="METHYLTRANSFERASE"/>
    <property type="match status" value="1"/>
</dbReference>
<dbReference type="CDD" id="cd02440">
    <property type="entry name" value="AdoMet_MTases"/>
    <property type="match status" value="1"/>
</dbReference>
<feature type="binding site" evidence="4">
    <location>
        <begin position="61"/>
        <end position="62"/>
    </location>
    <ligand>
        <name>S-adenosyl-L-methionine</name>
        <dbReference type="ChEBI" id="CHEBI:59789"/>
    </ligand>
</feature>
<gene>
    <name evidence="4 6" type="primary">cmoM</name>
    <name evidence="6" type="ORF">O970_00810</name>
</gene>
<name>A0AB94IEQ9_9GAMM</name>
<keyword evidence="1 4" id="KW-0489">Methyltransferase</keyword>
<comment type="caution">
    <text evidence="4">Lacks conserved residue(s) required for the propagation of feature annotation.</text>
</comment>
<dbReference type="Pfam" id="PF13847">
    <property type="entry name" value="Methyltransf_31"/>
    <property type="match status" value="1"/>
</dbReference>
<evidence type="ECO:0000256" key="3">
    <source>
        <dbReference type="ARBA" id="ARBA00022691"/>
    </source>
</evidence>
<feature type="binding site" evidence="4">
    <location>
        <position position="128"/>
    </location>
    <ligand>
        <name>S-adenosyl-L-methionine</name>
        <dbReference type="ChEBI" id="CHEBI:59789"/>
    </ligand>
</feature>
<dbReference type="EMBL" id="AWGA01000011">
    <property type="protein sequence ID" value="TEA27997.1"/>
    <property type="molecule type" value="Genomic_DNA"/>
</dbReference>
<dbReference type="Proteomes" id="UP000506160">
    <property type="component" value="Unassembled WGS sequence"/>
</dbReference>
<dbReference type="AlphaFoldDB" id="A0AB94IEQ9"/>